<dbReference type="EMBL" id="CP025121">
    <property type="protein sequence ID" value="AYJ01361.1"/>
    <property type="molecule type" value="Genomic_DNA"/>
</dbReference>
<accession>A0A660HMV3</accession>
<gene>
    <name evidence="2" type="ORF">CWO85_02515</name>
</gene>
<keyword evidence="3" id="KW-1185">Reference proteome</keyword>
<feature type="transmembrane region" description="Helical" evidence="1">
    <location>
        <begin position="12"/>
        <end position="33"/>
    </location>
</feature>
<evidence type="ECO:0000313" key="2">
    <source>
        <dbReference type="EMBL" id="AYJ01361.1"/>
    </source>
</evidence>
<proteinExistence type="predicted"/>
<dbReference type="Proteomes" id="UP000272462">
    <property type="component" value="Chromosome"/>
</dbReference>
<dbReference type="KEGG" id="pzi:CWO85_02515"/>
<keyword evidence="1" id="KW-0472">Membrane</keyword>
<dbReference type="AlphaFoldDB" id="A0A660HMV3"/>
<name>A0A660HMV3_ZIZJU</name>
<keyword evidence="1" id="KW-1133">Transmembrane helix</keyword>
<reference evidence="2 3" key="1">
    <citation type="journal article" date="2018" name="BMC Genomics">
        <title>Comparative genome analysis of jujube witches'-broom Phytoplasma, an obligate pathogen that causes jujube witches'-broom disease.</title>
        <authorList>
            <person name="Wang J."/>
            <person name="Song L."/>
            <person name="Jiao Q."/>
            <person name="Yang S."/>
            <person name="Gao R."/>
            <person name="Lu X."/>
            <person name="Zhou G."/>
        </authorList>
    </citation>
    <scope>NUCLEOTIDE SEQUENCE [LARGE SCALE GENOMIC DNA]</scope>
    <source>
        <strain evidence="2">Jwb-nky</strain>
    </source>
</reference>
<sequence>MKIQIKNKIFTILSLFTILCCSIVFILAATGYFKKEMSIPTKLPGKDGIAVFEVKETKRTDIAKILLPTLIPNFNTNKYVHKMEVTHKAELKNISAFDNKDVYLKITNSCVTHNTFTEPEKYFNLSIKINNTEYNKDKVKWEANKTEMEIQIALEQNQIIPNSQNDPKLDLKITYELVDTNGNSFPEGKADITTNQLK</sequence>
<organism evidence="2 3">
    <name type="scientific">Ziziphus jujuba witches'-broom phytoplasma</name>
    <dbReference type="NCBI Taxonomy" id="135727"/>
    <lineage>
        <taxon>Bacteria</taxon>
        <taxon>Bacillati</taxon>
        <taxon>Mycoplasmatota</taxon>
        <taxon>Mollicutes</taxon>
        <taxon>Acholeplasmatales</taxon>
        <taxon>Acholeplasmataceae</taxon>
        <taxon>Candidatus Phytoplasma</taxon>
        <taxon>16SrV (Elm yellows group)</taxon>
    </lineage>
</organism>
<keyword evidence="1" id="KW-0812">Transmembrane</keyword>
<dbReference type="OrthoDB" id="386060at2"/>
<evidence type="ECO:0000256" key="1">
    <source>
        <dbReference type="SAM" id="Phobius"/>
    </source>
</evidence>
<protein>
    <submittedName>
        <fullName evidence="2">Uncharacterized protein</fullName>
    </submittedName>
</protein>
<dbReference type="RefSeq" id="WP_121464073.1">
    <property type="nucleotide sequence ID" value="NZ_CP025121.1"/>
</dbReference>
<evidence type="ECO:0000313" key="3">
    <source>
        <dbReference type="Proteomes" id="UP000272462"/>
    </source>
</evidence>